<reference evidence="6 7" key="1">
    <citation type="submission" date="2021-03" db="EMBL/GenBank/DDBJ databases">
        <authorList>
            <person name="King G.J."/>
            <person name="Bancroft I."/>
            <person name="Baten A."/>
            <person name="Bloomfield J."/>
            <person name="Borpatragohain P."/>
            <person name="He Z."/>
            <person name="Irish N."/>
            <person name="Irwin J."/>
            <person name="Liu K."/>
            <person name="Mauleon R.P."/>
            <person name="Moore J."/>
            <person name="Morris R."/>
            <person name="Ostergaard L."/>
            <person name="Wang B."/>
            <person name="Wells R."/>
        </authorList>
    </citation>
    <scope>NUCLEOTIDE SEQUENCE [LARGE SCALE GENOMIC DNA]</scope>
    <source>
        <strain evidence="6">R-o-18</strain>
        <tissue evidence="6">Leaf</tissue>
    </source>
</reference>
<dbReference type="SUPFAM" id="SSF117916">
    <property type="entry name" value="Fe-S cluster assembly (FSCA) domain-like"/>
    <property type="match status" value="2"/>
</dbReference>
<keyword evidence="3" id="KW-1133">Transmembrane helix</keyword>
<sequence length="911" mass="102396">MNRSFHLYFPISGGNHGVSLTPTVTGSPHFLFQLSTMVLVGFGVMVFPLLGWYFPVIDLGFSVGVCSSDSGFDGVFPVVEIRSSYLQPFDVCLLALRFNGMWRAFKQPWPPPDFIFLDERFGNPSSRTGWCGMIIMHCMVVHVCDWFQPFAQIFREVMLIINGWVIVSLVPSYHALLQGSEAFKAIKSQKRSFLHYNKLKTWFYGFQNKRISMPWMCTTKYVISCSGSAWDGLRCNRWIASKDLFSKRYLLIKFESLIKDFKRPRTKWRKTSESAYPTNALGSIVLLLSLLKVLLNNMFVKHKTNQNPTTTTTTMTMASLATSIAGTGTSKILISSTSNKIGFPVISYPNSRVFFLFSKAGIFPRSAIRASNQEEATVSPFESVASSPGLYSAQTFDLTPQNVDLVLEDVRPFLISDGGNVDVVSVEDGVVSLKLQGACTSCPSSSTTMTMGIERVLKEKFGDALKDIRQVFDEEVKHITVEAVNTHLDILRPAIKNYGGSVEVLSVEGEDCVVKYVGPESIGMGIKAAIKEKFKDISNFDYFVVYILPCSNPITKETFLSSSPMAQHKSFSSSSVSNRPISLLNGLLLLVSLLLLLGVFLPWAGSPLFPFPNVSSSSSSLPSNWRDYSLSQAAEFVAKDGTVIICAVSYPFLPFLNNWLISVSRQKHQHKVLVIAEDYATLYKVNKKWPGHAVLIPPVLDSQTAHKFGSPGFFNFTSRRPQHLLQLLELGYNVMYNDVDMVWLQDPFQYLEGSHDAYFTDDRTTIKPLNHSHALPTPDRNGVTYICSCMIFLRPTNGAKLLMKQWIKELQSGSKAYEGNDQPAFNWALNKTAHQVDLYLLSQAAFPTGGLYFKNETWVEETKGKHVIVHNNYIIGYDNKMKRFQDFGLWLVDDHAFEENRAKLMHQRLVL</sequence>
<evidence type="ECO:0000256" key="3">
    <source>
        <dbReference type="RuleBase" id="RU363055"/>
    </source>
</evidence>
<evidence type="ECO:0000259" key="4">
    <source>
        <dbReference type="Pfam" id="PF01106"/>
    </source>
</evidence>
<feature type="transmembrane region" description="Helical" evidence="3">
    <location>
        <begin position="641"/>
        <end position="661"/>
    </location>
</feature>
<keyword evidence="3" id="KW-0333">Golgi apparatus</keyword>
<comment type="similarity">
    <text evidence="1">Belongs to the NifU family.</text>
</comment>
<name>A0ABQ7N2S0_BRACM</name>
<evidence type="ECO:0000313" key="6">
    <source>
        <dbReference type="EMBL" id="KAG5405202.1"/>
    </source>
</evidence>
<dbReference type="InterPro" id="IPR052636">
    <property type="entry name" value="UDP-D-xylose:L-fucose_XylT"/>
</dbReference>
<dbReference type="PANTHER" id="PTHR47032:SF6">
    <property type="entry name" value="GLYCOSYLTRANSFERASE"/>
    <property type="match status" value="1"/>
</dbReference>
<keyword evidence="3" id="KW-0812">Transmembrane</keyword>
<dbReference type="Pfam" id="PF03407">
    <property type="entry name" value="Nucleotid_trans"/>
    <property type="match status" value="1"/>
</dbReference>
<dbReference type="Gene3D" id="3.30.300.130">
    <property type="entry name" value="Fe-S cluster assembly (FSCA)"/>
    <property type="match status" value="2"/>
</dbReference>
<feature type="transmembrane region" description="Helical" evidence="3">
    <location>
        <begin position="30"/>
        <end position="54"/>
    </location>
</feature>
<dbReference type="InterPro" id="IPR005069">
    <property type="entry name" value="Nucl-diP-sugar_transferase"/>
</dbReference>
<feature type="domain" description="NIF system FeS cluster assembly NifU C-terminal" evidence="4">
    <location>
        <begin position="404"/>
        <end position="463"/>
    </location>
</feature>
<keyword evidence="3" id="KW-0961">Cell wall biogenesis/degradation</keyword>
<dbReference type="Pfam" id="PF01106">
    <property type="entry name" value="NifU"/>
    <property type="match status" value="1"/>
</dbReference>
<keyword evidence="3" id="KW-0735">Signal-anchor</keyword>
<comment type="subcellular location">
    <subcellularLocation>
        <location evidence="3">Golgi apparatus membrane</location>
        <topology evidence="3">Single-pass type II membrane protein</topology>
    </subcellularLocation>
</comment>
<dbReference type="InterPro" id="IPR029044">
    <property type="entry name" value="Nucleotide-diphossugar_trans"/>
</dbReference>
<keyword evidence="3" id="KW-0472">Membrane</keyword>
<keyword evidence="7" id="KW-1185">Reference proteome</keyword>
<dbReference type="InterPro" id="IPR034904">
    <property type="entry name" value="FSCA_dom_sf"/>
</dbReference>
<organism evidence="6 7">
    <name type="scientific">Brassica rapa subsp. trilocularis</name>
    <dbReference type="NCBI Taxonomy" id="1813537"/>
    <lineage>
        <taxon>Eukaryota</taxon>
        <taxon>Viridiplantae</taxon>
        <taxon>Streptophyta</taxon>
        <taxon>Embryophyta</taxon>
        <taxon>Tracheophyta</taxon>
        <taxon>Spermatophyta</taxon>
        <taxon>Magnoliopsida</taxon>
        <taxon>eudicotyledons</taxon>
        <taxon>Gunneridae</taxon>
        <taxon>Pentapetalae</taxon>
        <taxon>rosids</taxon>
        <taxon>malvids</taxon>
        <taxon>Brassicales</taxon>
        <taxon>Brassicaceae</taxon>
        <taxon>Brassiceae</taxon>
        <taxon>Brassica</taxon>
    </lineage>
</organism>
<evidence type="ECO:0000256" key="2">
    <source>
        <dbReference type="ARBA" id="ARBA00007033"/>
    </source>
</evidence>
<comment type="similarity">
    <text evidence="2 3">Belongs to the glycosyltransferase 77 family.</text>
</comment>
<dbReference type="SUPFAM" id="SSF53448">
    <property type="entry name" value="Nucleotide-diphospho-sugar transferases"/>
    <property type="match status" value="1"/>
</dbReference>
<keyword evidence="3" id="KW-0328">Glycosyltransferase</keyword>
<feature type="transmembrane region" description="Helical" evidence="3">
    <location>
        <begin position="583"/>
        <end position="604"/>
    </location>
</feature>
<dbReference type="PANTHER" id="PTHR47032">
    <property type="entry name" value="UDP-D-XYLOSE:L-FUCOSE ALPHA-1,3-D-XYLOSYLTRANSFERASE-RELATED"/>
    <property type="match status" value="1"/>
</dbReference>
<dbReference type="InterPro" id="IPR001075">
    <property type="entry name" value="NIF_FeS_clus_asmbl_NifU_C"/>
</dbReference>
<evidence type="ECO:0000259" key="5">
    <source>
        <dbReference type="Pfam" id="PF03407"/>
    </source>
</evidence>
<gene>
    <name evidence="6" type="primary">A03p033040.1_BraROA</name>
    <name evidence="6" type="ORF">IGI04_011321</name>
</gene>
<dbReference type="Proteomes" id="UP000823674">
    <property type="component" value="Chromosome A03"/>
</dbReference>
<evidence type="ECO:0000313" key="7">
    <source>
        <dbReference type="Proteomes" id="UP000823674"/>
    </source>
</evidence>
<feature type="domain" description="Nucleotide-diphospho-sugar transferase" evidence="5">
    <location>
        <begin position="669"/>
        <end position="884"/>
    </location>
</feature>
<dbReference type="EC" id="2.4.2.-" evidence="3"/>
<comment type="caution">
    <text evidence="6">The sequence shown here is derived from an EMBL/GenBank/DDBJ whole genome shotgun (WGS) entry which is preliminary data.</text>
</comment>
<accession>A0ABQ7N2S0</accession>
<keyword evidence="3" id="KW-0808">Transferase</keyword>
<evidence type="ECO:0000256" key="1">
    <source>
        <dbReference type="ARBA" id="ARBA00006420"/>
    </source>
</evidence>
<protein>
    <recommendedName>
        <fullName evidence="3">Glycosyltransferase</fullName>
        <ecNumber evidence="3">2.4.2.-</ecNumber>
    </recommendedName>
</protein>
<comment type="caution">
    <text evidence="3">Lacks conserved residue(s) required for the propagation of feature annotation.</text>
</comment>
<proteinExistence type="inferred from homology"/>
<dbReference type="EMBL" id="JADBGQ010000003">
    <property type="protein sequence ID" value="KAG5405202.1"/>
    <property type="molecule type" value="Genomic_DNA"/>
</dbReference>